<feature type="transmembrane region" description="Helical" evidence="7">
    <location>
        <begin position="252"/>
        <end position="269"/>
    </location>
</feature>
<dbReference type="InterPro" id="IPR018383">
    <property type="entry name" value="UPF0324_pro"/>
</dbReference>
<evidence type="ECO:0000313" key="9">
    <source>
        <dbReference type="Proteomes" id="UP001317963"/>
    </source>
</evidence>
<evidence type="ECO:0000256" key="6">
    <source>
        <dbReference type="ARBA" id="ARBA00023136"/>
    </source>
</evidence>
<comment type="subcellular location">
    <subcellularLocation>
        <location evidence="1">Cell membrane</location>
        <topology evidence="1">Multi-pass membrane protein</topology>
    </subcellularLocation>
</comment>
<evidence type="ECO:0000256" key="2">
    <source>
        <dbReference type="ARBA" id="ARBA00007977"/>
    </source>
</evidence>
<dbReference type="PANTHER" id="PTHR30106">
    <property type="entry name" value="INNER MEMBRANE PROTEIN YEIH-RELATED"/>
    <property type="match status" value="1"/>
</dbReference>
<dbReference type="EMBL" id="CP036501">
    <property type="protein sequence ID" value="UZP74607.1"/>
    <property type="molecule type" value="Genomic_DNA"/>
</dbReference>
<feature type="transmembrane region" description="Helical" evidence="7">
    <location>
        <begin position="166"/>
        <end position="188"/>
    </location>
</feature>
<organism evidence="8 9">
    <name type="scientific">Candidatus Paraluminiphilus aquimaris</name>
    <dbReference type="NCBI Taxonomy" id="2518994"/>
    <lineage>
        <taxon>Bacteria</taxon>
        <taxon>Pseudomonadati</taxon>
        <taxon>Pseudomonadota</taxon>
        <taxon>Gammaproteobacteria</taxon>
        <taxon>Cellvibrionales</taxon>
        <taxon>Halieaceae</taxon>
        <taxon>Candidatus Paraluminiphilus</taxon>
    </lineage>
</organism>
<feature type="transmembrane region" description="Helical" evidence="7">
    <location>
        <begin position="12"/>
        <end position="36"/>
    </location>
</feature>
<reference evidence="8 9" key="1">
    <citation type="submission" date="2019-02" db="EMBL/GenBank/DDBJ databases">
        <title>Halieaceae_genomes.</title>
        <authorList>
            <person name="Li S.-H."/>
        </authorList>
    </citation>
    <scope>NUCLEOTIDE SEQUENCE [LARGE SCALE GENOMIC DNA]</scope>
    <source>
        <strain evidence="8 9">JH123</strain>
    </source>
</reference>
<evidence type="ECO:0000256" key="5">
    <source>
        <dbReference type="ARBA" id="ARBA00022989"/>
    </source>
</evidence>
<protein>
    <submittedName>
        <fullName evidence="8">Sulfate exporter family transporter</fullName>
    </submittedName>
</protein>
<evidence type="ECO:0000313" key="8">
    <source>
        <dbReference type="EMBL" id="UZP74607.1"/>
    </source>
</evidence>
<feature type="transmembrane region" description="Helical" evidence="7">
    <location>
        <begin position="281"/>
        <end position="305"/>
    </location>
</feature>
<evidence type="ECO:0000256" key="3">
    <source>
        <dbReference type="ARBA" id="ARBA00022475"/>
    </source>
</evidence>
<dbReference type="PANTHER" id="PTHR30106:SF1">
    <property type="entry name" value="UPF0324 MEMBRANE PROTEIN FN0533"/>
    <property type="match status" value="1"/>
</dbReference>
<keyword evidence="4 7" id="KW-0812">Transmembrane</keyword>
<feature type="transmembrane region" description="Helical" evidence="7">
    <location>
        <begin position="133"/>
        <end position="154"/>
    </location>
</feature>
<feature type="transmembrane region" description="Helical" evidence="7">
    <location>
        <begin position="78"/>
        <end position="95"/>
    </location>
</feature>
<evidence type="ECO:0000256" key="7">
    <source>
        <dbReference type="SAM" id="Phobius"/>
    </source>
</evidence>
<evidence type="ECO:0000256" key="4">
    <source>
        <dbReference type="ARBA" id="ARBA00022692"/>
    </source>
</evidence>
<feature type="transmembrane region" description="Helical" evidence="7">
    <location>
        <begin position="107"/>
        <end position="127"/>
    </location>
</feature>
<gene>
    <name evidence="8" type="ORF">E0F26_07570</name>
</gene>
<keyword evidence="6 7" id="KW-0472">Membrane</keyword>
<dbReference type="RefSeq" id="WP_279241063.1">
    <property type="nucleotide sequence ID" value="NZ_CP036501.1"/>
</dbReference>
<feature type="transmembrane region" description="Helical" evidence="7">
    <location>
        <begin position="229"/>
        <end position="246"/>
    </location>
</feature>
<dbReference type="Pfam" id="PF03601">
    <property type="entry name" value="Cons_hypoth698"/>
    <property type="match status" value="1"/>
</dbReference>
<feature type="transmembrane region" description="Helical" evidence="7">
    <location>
        <begin position="200"/>
        <end position="217"/>
    </location>
</feature>
<sequence length="307" mass="32388">MTKMHTVIAYSLAAGLSIYTQQAAVALFLGIGLALTLGPAPMSHASKLSRGALQSGVVILGLALPFREVVTLGSSNGLIVSVMVVATLFSGYLLLKVIRTDETSGKLLTTGTAVCGGTAVATMAPVIQAQDRQVAQTLTIIFVLNGIAILLFPAIGEQLNLSQQQFGMWAAMAIHDTSSVVGAAAAYGDEAMTTAATLKVLRILWLIPVIILASYSMKRVTANEVRVPLFVALFFIASLIGGYFQFESVVTTGFSMISKSLFALALFLIGSQMSLESLRTICPRLIGMALILWGGLSTASLLWILNL</sequence>
<accession>A0ABY6Q5S8</accession>
<keyword evidence="9" id="KW-1185">Reference proteome</keyword>
<evidence type="ECO:0000256" key="1">
    <source>
        <dbReference type="ARBA" id="ARBA00004651"/>
    </source>
</evidence>
<keyword evidence="5 7" id="KW-1133">Transmembrane helix</keyword>
<proteinExistence type="inferred from homology"/>
<dbReference type="Proteomes" id="UP001317963">
    <property type="component" value="Chromosome"/>
</dbReference>
<comment type="similarity">
    <text evidence="2">Belongs to the UPF0324 family.</text>
</comment>
<name>A0ABY6Q5S8_9GAMM</name>
<keyword evidence="3" id="KW-1003">Cell membrane</keyword>